<feature type="region of interest" description="Disordered" evidence="4">
    <location>
        <begin position="558"/>
        <end position="579"/>
    </location>
</feature>
<reference evidence="6" key="1">
    <citation type="submission" date="2018-08" db="EMBL/GenBank/DDBJ databases">
        <authorList>
            <person name="Guldener U."/>
        </authorList>
    </citation>
    <scope>NUCLEOTIDE SEQUENCE</scope>
    <source>
        <strain evidence="6">UB2</strain>
    </source>
</reference>
<comment type="cofactor">
    <cofactor evidence="1">
        <name>Mg(2+)</name>
        <dbReference type="ChEBI" id="CHEBI:18420"/>
    </cofactor>
</comment>
<dbReference type="GO" id="GO:0016836">
    <property type="term" value="F:hydro-lyase activity"/>
    <property type="evidence" value="ECO:0007669"/>
    <property type="project" value="TreeGrafter"/>
</dbReference>
<dbReference type="PANTHER" id="PTHR13794">
    <property type="entry name" value="ENOLASE SUPERFAMILY, MANDELATE RACEMASE"/>
    <property type="match status" value="1"/>
</dbReference>
<dbReference type="Proteomes" id="UP000658997">
    <property type="component" value="Unassembled WGS sequence"/>
</dbReference>
<name>A0A8H8QMN8_9BASI</name>
<dbReference type="InterPro" id="IPR013342">
    <property type="entry name" value="Mandelate_racemase_C"/>
</dbReference>
<evidence type="ECO:0000256" key="1">
    <source>
        <dbReference type="ARBA" id="ARBA00001946"/>
    </source>
</evidence>
<feature type="domain" description="Mandelate racemase/muconate lactonizing enzyme C-terminal" evidence="5">
    <location>
        <begin position="517"/>
        <end position="637"/>
    </location>
</feature>
<comment type="caution">
    <text evidence="6">The sequence shown here is derived from an EMBL/GenBank/DDBJ whole genome shotgun (WGS) entry which is preliminary data.</text>
</comment>
<dbReference type="Gene3D" id="3.40.50.1820">
    <property type="entry name" value="alpha/beta hydrolase"/>
    <property type="match status" value="1"/>
</dbReference>
<dbReference type="InterPro" id="IPR049492">
    <property type="entry name" value="BD-FAE-like_dom"/>
</dbReference>
<feature type="compositionally biased region" description="Basic and acidic residues" evidence="4">
    <location>
        <begin position="558"/>
        <end position="570"/>
    </location>
</feature>
<evidence type="ECO:0000256" key="3">
    <source>
        <dbReference type="ARBA" id="ARBA00022842"/>
    </source>
</evidence>
<dbReference type="Gene3D" id="3.20.20.120">
    <property type="entry name" value="Enolase-like C-terminal domain"/>
    <property type="match status" value="1"/>
</dbReference>
<organism evidence="6 7">
    <name type="scientific">Ustilago bromivora</name>
    <dbReference type="NCBI Taxonomy" id="307758"/>
    <lineage>
        <taxon>Eukaryota</taxon>
        <taxon>Fungi</taxon>
        <taxon>Dikarya</taxon>
        <taxon>Basidiomycota</taxon>
        <taxon>Ustilaginomycotina</taxon>
        <taxon>Ustilaginomycetes</taxon>
        <taxon>Ustilaginales</taxon>
        <taxon>Ustilaginaceae</taxon>
        <taxon>Ustilago</taxon>
    </lineage>
</organism>
<dbReference type="GO" id="GO:0000287">
    <property type="term" value="F:magnesium ion binding"/>
    <property type="evidence" value="ECO:0007669"/>
    <property type="project" value="TreeGrafter"/>
</dbReference>
<keyword evidence="7" id="KW-1185">Reference proteome</keyword>
<dbReference type="GO" id="GO:0016052">
    <property type="term" value="P:carbohydrate catabolic process"/>
    <property type="evidence" value="ECO:0007669"/>
    <property type="project" value="TreeGrafter"/>
</dbReference>
<accession>A0A8H8QMN8</accession>
<evidence type="ECO:0000256" key="4">
    <source>
        <dbReference type="SAM" id="MobiDB-lite"/>
    </source>
</evidence>
<dbReference type="InterPro" id="IPR036849">
    <property type="entry name" value="Enolase-like_C_sf"/>
</dbReference>
<dbReference type="SUPFAM" id="SSF54826">
    <property type="entry name" value="Enolase N-terminal domain-like"/>
    <property type="match status" value="1"/>
</dbReference>
<evidence type="ECO:0000313" key="7">
    <source>
        <dbReference type="Proteomes" id="UP000658997"/>
    </source>
</evidence>
<dbReference type="Gene3D" id="3.30.390.10">
    <property type="entry name" value="Enolase-like, N-terminal domain"/>
    <property type="match status" value="1"/>
</dbReference>
<dbReference type="EMBL" id="ULHB01000059">
    <property type="protein sequence ID" value="SYW79843.1"/>
    <property type="molecule type" value="Genomic_DNA"/>
</dbReference>
<dbReference type="SMART" id="SM00922">
    <property type="entry name" value="MR_MLE"/>
    <property type="match status" value="1"/>
</dbReference>
<gene>
    <name evidence="6" type="ORF">UBRO2_03262</name>
</gene>
<dbReference type="Pfam" id="PF20434">
    <property type="entry name" value="BD-FAE"/>
    <property type="match status" value="1"/>
</dbReference>
<dbReference type="InterPro" id="IPR029017">
    <property type="entry name" value="Enolase-like_N"/>
</dbReference>
<dbReference type="PANTHER" id="PTHR13794:SF58">
    <property type="entry name" value="MITOCHONDRIAL ENOLASE SUPERFAMILY MEMBER 1"/>
    <property type="match status" value="1"/>
</dbReference>
<dbReference type="SUPFAM" id="SSF53474">
    <property type="entry name" value="alpha/beta-Hydrolases"/>
    <property type="match status" value="1"/>
</dbReference>
<proteinExistence type="predicted"/>
<evidence type="ECO:0000256" key="2">
    <source>
        <dbReference type="ARBA" id="ARBA00022723"/>
    </source>
</evidence>
<dbReference type="SUPFAM" id="SSF51604">
    <property type="entry name" value="Enolase C-terminal domain-like"/>
    <property type="match status" value="1"/>
</dbReference>
<dbReference type="InterPro" id="IPR029065">
    <property type="entry name" value="Enolase_C-like"/>
</dbReference>
<evidence type="ECO:0000259" key="5">
    <source>
        <dbReference type="SMART" id="SM00922"/>
    </source>
</evidence>
<sequence>MAVPAPQTFAYKTFVNTDGRGTSIPVDVYIPETNSQTKLTPVVWVHTGGFLQGTRKFVPPHFLRAVAKHNLALIAPDFRLCPQVSIFEVLEDVTDSIRWTLDPQARAASGFKSDRVASDKYILGGSSAGGWPALLLGLSLHGQAKRIPQPPSAIFSVYAITTVTKDLAPFFYEPQKPLSWAVDGKAIEKQPLEQEGHLAKCLDANHQLLEQSSVKIRTEAPADSSPVRAALYNFARQEGNYPSLILQDPSESSQVCTPSLVKSKAKAAGPSVLIAYGDSDPKVPHSQSQHVIEALKSIGYDDKSLHVIEEKGADHLFDMEPDKEPLVLVYLILYTSPKDGAEVVSYRGHESEAINAPVKEDSSLRGFGMTFTIGKGNEICCQAIASIVEEHLLGREVEPLFANMGETWQLMASDPQLRWIGPEKGVIHLATAAAINAIWDLYTRSRSKPLWKLIVDMSPEELVKCIPFRYITDAITPAEALKILQDASKGKADREAEMVAKGYKAYTTSAGWSGYDDAKVARLTRSALEQGFNHFKLKVGADVDDDIRRLSLMRSIVDDPKQMPAGRKEPSPGSLAGKNAGPTGCVVMVDANQVWDVQEVIDYMEKLAHLRPWFIEEPTAPDDVLGHAAIRRGIKHLGIGVATGEHAHNRMTFKQLLQADCIDVVPIDSCRLAGVNEILAVMLMAKKFGKIVCPHAGGVGLCEYVVHLSLIDYICISAENERNVLEWVDHLHEHFVYPVSINGAGCYNVPMDAQGGYSIEMLKGSTEDYSFPQGYYWKTGSARTAPPPEH</sequence>
<dbReference type="Pfam" id="PF13378">
    <property type="entry name" value="MR_MLE_C"/>
    <property type="match status" value="1"/>
</dbReference>
<dbReference type="InterPro" id="IPR029058">
    <property type="entry name" value="AB_hydrolase_fold"/>
</dbReference>
<keyword evidence="3" id="KW-0460">Magnesium</keyword>
<dbReference type="InterPro" id="IPR046945">
    <property type="entry name" value="RHMD-like"/>
</dbReference>
<keyword evidence="2" id="KW-0479">Metal-binding</keyword>
<evidence type="ECO:0000313" key="6">
    <source>
        <dbReference type="EMBL" id="SYW79843.1"/>
    </source>
</evidence>
<protein>
    <submittedName>
        <fullName evidence="6">Related to L-alanine-DL-glutamate epimerase and related enzymes of enolase superfamily</fullName>
    </submittedName>
</protein>
<dbReference type="AlphaFoldDB" id="A0A8H8QMN8"/>